<dbReference type="InterPro" id="IPR043504">
    <property type="entry name" value="Peptidase_S1_PA_chymotrypsin"/>
</dbReference>
<gene>
    <name evidence="8" type="ORF">LNINA_LOCUS11803</name>
</gene>
<dbReference type="EMBL" id="CAVLEF010000163">
    <property type="protein sequence ID" value="CAK1552773.1"/>
    <property type="molecule type" value="Genomic_DNA"/>
</dbReference>
<dbReference type="GO" id="GO:0004252">
    <property type="term" value="F:serine-type endopeptidase activity"/>
    <property type="evidence" value="ECO:0007669"/>
    <property type="project" value="InterPro"/>
</dbReference>
<organism evidence="8 9">
    <name type="scientific">Leptosia nina</name>
    <dbReference type="NCBI Taxonomy" id="320188"/>
    <lineage>
        <taxon>Eukaryota</taxon>
        <taxon>Metazoa</taxon>
        <taxon>Ecdysozoa</taxon>
        <taxon>Arthropoda</taxon>
        <taxon>Hexapoda</taxon>
        <taxon>Insecta</taxon>
        <taxon>Pterygota</taxon>
        <taxon>Neoptera</taxon>
        <taxon>Endopterygota</taxon>
        <taxon>Lepidoptera</taxon>
        <taxon>Glossata</taxon>
        <taxon>Ditrysia</taxon>
        <taxon>Papilionoidea</taxon>
        <taxon>Pieridae</taxon>
        <taxon>Pierinae</taxon>
        <taxon>Leptosia</taxon>
    </lineage>
</organism>
<evidence type="ECO:0000256" key="4">
    <source>
        <dbReference type="ARBA" id="ARBA00022825"/>
    </source>
</evidence>
<dbReference type="InterPro" id="IPR009003">
    <property type="entry name" value="Peptidase_S1_PA"/>
</dbReference>
<feature type="signal peptide" evidence="6">
    <location>
        <begin position="1"/>
        <end position="15"/>
    </location>
</feature>
<dbReference type="CDD" id="cd00190">
    <property type="entry name" value="Tryp_SPc"/>
    <property type="match status" value="1"/>
</dbReference>
<dbReference type="PRINTS" id="PR00722">
    <property type="entry name" value="CHYMOTRYPSIN"/>
</dbReference>
<keyword evidence="3" id="KW-0378">Hydrolase</keyword>
<proteinExistence type="inferred from homology"/>
<evidence type="ECO:0000313" key="9">
    <source>
        <dbReference type="Proteomes" id="UP001497472"/>
    </source>
</evidence>
<evidence type="ECO:0000256" key="5">
    <source>
        <dbReference type="ARBA" id="ARBA00023157"/>
    </source>
</evidence>
<dbReference type="InterPro" id="IPR018114">
    <property type="entry name" value="TRYPSIN_HIS"/>
</dbReference>
<comment type="caution">
    <text evidence="8">The sequence shown here is derived from an EMBL/GenBank/DDBJ whole genome shotgun (WGS) entry which is preliminary data.</text>
</comment>
<keyword evidence="6" id="KW-0732">Signal</keyword>
<dbReference type="Gene3D" id="2.40.10.10">
    <property type="entry name" value="Trypsin-like serine proteases"/>
    <property type="match status" value="2"/>
</dbReference>
<evidence type="ECO:0000313" key="8">
    <source>
        <dbReference type="EMBL" id="CAK1552773.1"/>
    </source>
</evidence>
<keyword evidence="9" id="KW-1185">Reference proteome</keyword>
<accession>A0AAV1JTY0</accession>
<keyword evidence="5" id="KW-1015">Disulfide bond</keyword>
<evidence type="ECO:0000256" key="6">
    <source>
        <dbReference type="SAM" id="SignalP"/>
    </source>
</evidence>
<dbReference type="AlphaFoldDB" id="A0AAV1JTY0"/>
<dbReference type="SUPFAM" id="SSF50494">
    <property type="entry name" value="Trypsin-like serine proteases"/>
    <property type="match status" value="1"/>
</dbReference>
<dbReference type="PANTHER" id="PTHR24276:SF98">
    <property type="entry name" value="FI18310P1-RELATED"/>
    <property type="match status" value="1"/>
</dbReference>
<protein>
    <recommendedName>
        <fullName evidence="7">Peptidase S1 domain-containing protein</fullName>
    </recommendedName>
</protein>
<reference evidence="8 9" key="1">
    <citation type="submission" date="2023-11" db="EMBL/GenBank/DDBJ databases">
        <authorList>
            <person name="Okamura Y."/>
        </authorList>
    </citation>
    <scope>NUCLEOTIDE SEQUENCE [LARGE SCALE GENOMIC DNA]</scope>
</reference>
<dbReference type="InterPro" id="IPR050430">
    <property type="entry name" value="Peptidase_S1"/>
</dbReference>
<evidence type="ECO:0000259" key="7">
    <source>
        <dbReference type="PROSITE" id="PS50240"/>
    </source>
</evidence>
<keyword evidence="4" id="KW-0720">Serine protease</keyword>
<evidence type="ECO:0000256" key="2">
    <source>
        <dbReference type="ARBA" id="ARBA00022670"/>
    </source>
</evidence>
<dbReference type="Proteomes" id="UP001497472">
    <property type="component" value="Unassembled WGS sequence"/>
</dbReference>
<feature type="chain" id="PRO_5043931501" description="Peptidase S1 domain-containing protein" evidence="6">
    <location>
        <begin position="16"/>
        <end position="285"/>
    </location>
</feature>
<dbReference type="SMART" id="SM00020">
    <property type="entry name" value="Tryp_SPc"/>
    <property type="match status" value="1"/>
</dbReference>
<name>A0AAV1JTY0_9NEOP</name>
<feature type="domain" description="Peptidase S1" evidence="7">
    <location>
        <begin position="54"/>
        <end position="285"/>
    </location>
</feature>
<sequence length="285" mass="30197">MKVLLLVLGITTALAAPPAKYEEIITDYHGEIGIPLAARIKASEEAMDFDGSRIVGGDLSQLGQFPYFGGLLVNLIQGGQSVCGSTLLSSNRAVTAAHCWKTRTSQGILATAVFGSTRLFSGGTRVITNNVKVHDNYNVDSRNFDIAMLILPTVATSDYIKPIAIASGSGLYVGSTAVATGFGRTADSQLGQITTAQQLRHVHLTIITNRECAQTFGNAFIIDSTLCVSGANRRSTCTGDGGGPLVLNNQLVGITSFEARAGCERGRPAGFQRVTAFNNWIRARL</sequence>
<evidence type="ECO:0000256" key="3">
    <source>
        <dbReference type="ARBA" id="ARBA00022801"/>
    </source>
</evidence>
<dbReference type="PANTHER" id="PTHR24276">
    <property type="entry name" value="POLYSERASE-RELATED"/>
    <property type="match status" value="1"/>
</dbReference>
<comment type="similarity">
    <text evidence="1">Belongs to the peptidase S1 family.</text>
</comment>
<dbReference type="GO" id="GO:0006508">
    <property type="term" value="P:proteolysis"/>
    <property type="evidence" value="ECO:0007669"/>
    <property type="project" value="UniProtKB-KW"/>
</dbReference>
<dbReference type="InterPro" id="IPR001314">
    <property type="entry name" value="Peptidase_S1A"/>
</dbReference>
<dbReference type="Pfam" id="PF00089">
    <property type="entry name" value="Trypsin"/>
    <property type="match status" value="1"/>
</dbReference>
<dbReference type="PROSITE" id="PS50240">
    <property type="entry name" value="TRYPSIN_DOM"/>
    <property type="match status" value="1"/>
</dbReference>
<dbReference type="PROSITE" id="PS00134">
    <property type="entry name" value="TRYPSIN_HIS"/>
    <property type="match status" value="1"/>
</dbReference>
<dbReference type="InterPro" id="IPR001254">
    <property type="entry name" value="Trypsin_dom"/>
</dbReference>
<evidence type="ECO:0000256" key="1">
    <source>
        <dbReference type="ARBA" id="ARBA00007664"/>
    </source>
</evidence>
<keyword evidence="2" id="KW-0645">Protease</keyword>